<protein>
    <submittedName>
        <fullName evidence="2">Uncharacterized protein</fullName>
    </submittedName>
</protein>
<dbReference type="Proteomes" id="UP000241936">
    <property type="component" value="Chromosome"/>
</dbReference>
<keyword evidence="3" id="KW-1185">Reference proteome</keyword>
<evidence type="ECO:0000313" key="2">
    <source>
        <dbReference type="EMBL" id="AVU74216.1"/>
    </source>
</evidence>
<evidence type="ECO:0000313" key="3">
    <source>
        <dbReference type="Proteomes" id="UP000241936"/>
    </source>
</evidence>
<proteinExistence type="predicted"/>
<keyword evidence="1" id="KW-1133">Transmembrane helix</keyword>
<dbReference type="EMBL" id="CP024081">
    <property type="protein sequence ID" value="AVU74216.1"/>
    <property type="molecule type" value="Genomic_DNA"/>
</dbReference>
<evidence type="ECO:0000256" key="1">
    <source>
        <dbReference type="SAM" id="Phobius"/>
    </source>
</evidence>
<name>A0ABN5JM22_9PSED</name>
<feature type="transmembrane region" description="Helical" evidence="1">
    <location>
        <begin position="15"/>
        <end position="36"/>
    </location>
</feature>
<accession>A0ABN5JM22</accession>
<reference evidence="2 3" key="1">
    <citation type="journal article" date="2018" name="Front. Microbiol.">
        <title>Pseudomonas rhizophila S211, a New Plant Growth-Promoting Rhizobacterium with Potential in Pesticide-Bioremediation.</title>
        <authorList>
            <person name="Hassen W."/>
            <person name="Neifar M."/>
            <person name="Cherif H."/>
            <person name="Najjari A."/>
            <person name="Chouchane H."/>
            <person name="Driouich R.C."/>
            <person name="Salah A."/>
            <person name="Naili F."/>
            <person name="Mosbah A."/>
            <person name="Souissi Y."/>
            <person name="Raddadi N."/>
            <person name="Ouzari H.I."/>
            <person name="Fava F."/>
            <person name="Cherif A."/>
        </authorList>
    </citation>
    <scope>NUCLEOTIDE SEQUENCE [LARGE SCALE GENOMIC DNA]</scope>
    <source>
        <strain evidence="2 3">S211</strain>
    </source>
</reference>
<organism evidence="2 3">
    <name type="scientific">Pseudomonas rhizophila</name>
    <dbReference type="NCBI Taxonomy" id="2045200"/>
    <lineage>
        <taxon>Bacteria</taxon>
        <taxon>Pseudomonadati</taxon>
        <taxon>Pseudomonadota</taxon>
        <taxon>Gammaproteobacteria</taxon>
        <taxon>Pseudomonadales</taxon>
        <taxon>Pseudomonadaceae</taxon>
        <taxon>Pseudomonas</taxon>
    </lineage>
</organism>
<keyword evidence="1" id="KW-0812">Transmembrane</keyword>
<dbReference type="RefSeq" id="WP_107321518.1">
    <property type="nucleotide sequence ID" value="NZ_CP024081.1"/>
</dbReference>
<sequence>MTVVSTLRQYSVKSWAVIVAIVGLMAGFPSISSWLAEMRTDYYKSHFIGRWTEQFSYPNAGGVQFEFKGMIEYFANNHYNVSGVAALVGTDHSKPYRFEYSVNGAGNWSADSEYLSFTLEQMKTLPKAYTLDGVAIPPLMVAHFVGPSMPNLSDIYPAGASGQARIKEVEKNKIVLEQMDLAGKPFIVTTHRQVADPSEKP</sequence>
<keyword evidence="1" id="KW-0472">Membrane</keyword>
<gene>
    <name evidence="2" type="ORF">CRX69_03030</name>
</gene>